<reference evidence="1 2" key="1">
    <citation type="submission" date="2024-08" db="EMBL/GenBank/DDBJ databases">
        <authorList>
            <person name="Lu H."/>
        </authorList>
    </citation>
    <scope>NUCLEOTIDE SEQUENCE [LARGE SCALE GENOMIC DNA]</scope>
    <source>
        <strain evidence="1 2">LYH14W</strain>
    </source>
</reference>
<evidence type="ECO:0000313" key="2">
    <source>
        <dbReference type="Proteomes" id="UP001606210"/>
    </source>
</evidence>
<name>A0ABW7F5J6_9BURK</name>
<dbReference type="EMBL" id="JBIGHV010000006">
    <property type="protein sequence ID" value="MFG6431897.1"/>
    <property type="molecule type" value="Genomic_DNA"/>
</dbReference>
<proteinExistence type="predicted"/>
<protein>
    <submittedName>
        <fullName evidence="1">Uncharacterized protein</fullName>
    </submittedName>
</protein>
<gene>
    <name evidence="1" type="ORF">ACG00Y_18390</name>
</gene>
<sequence>MLAAAKGLDLANDITSGRFYEVKRRWFNKRVTDITSTQETRQASTSVGSLAGDVLATAGGSYLQMSSDITAPQGDVHLAAQNITLQSNNNTRSVLNIVRERQSGLTLPYSTLAELHSRTCKIPNLRFKRSWRARGSIGAVAMRM</sequence>
<keyword evidence="2" id="KW-1185">Reference proteome</keyword>
<evidence type="ECO:0000313" key="1">
    <source>
        <dbReference type="EMBL" id="MFG6431897.1"/>
    </source>
</evidence>
<accession>A0ABW7F5J6</accession>
<comment type="caution">
    <text evidence="1">The sequence shown here is derived from an EMBL/GenBank/DDBJ whole genome shotgun (WGS) entry which is preliminary data.</text>
</comment>
<organism evidence="1 2">
    <name type="scientific">Pelomonas parva</name>
    <dbReference type="NCBI Taxonomy" id="3299032"/>
    <lineage>
        <taxon>Bacteria</taxon>
        <taxon>Pseudomonadati</taxon>
        <taxon>Pseudomonadota</taxon>
        <taxon>Betaproteobacteria</taxon>
        <taxon>Burkholderiales</taxon>
        <taxon>Sphaerotilaceae</taxon>
        <taxon>Roseateles</taxon>
    </lineage>
</organism>
<dbReference type="Proteomes" id="UP001606210">
    <property type="component" value="Unassembled WGS sequence"/>
</dbReference>